<dbReference type="SUPFAM" id="SSF52540">
    <property type="entry name" value="P-loop containing nucleoside triphosphate hydrolases"/>
    <property type="match status" value="1"/>
</dbReference>
<evidence type="ECO:0008006" key="4">
    <source>
        <dbReference type="Google" id="ProtNLM"/>
    </source>
</evidence>
<dbReference type="InterPro" id="IPR027417">
    <property type="entry name" value="P-loop_NTPase"/>
</dbReference>
<dbReference type="EMBL" id="CP022521">
    <property type="protein sequence ID" value="ASO17868.1"/>
    <property type="molecule type" value="Genomic_DNA"/>
</dbReference>
<dbReference type="Proteomes" id="UP000204221">
    <property type="component" value="Chromosome"/>
</dbReference>
<feature type="region of interest" description="Disordered" evidence="1">
    <location>
        <begin position="1"/>
        <end position="40"/>
    </location>
</feature>
<evidence type="ECO:0000313" key="2">
    <source>
        <dbReference type="EMBL" id="ASO17868.1"/>
    </source>
</evidence>
<sequence>MTGGERTDREMPGRERPDRAESCGPQAEQSCGGDAPWPAGTPARLVDTVLGRPPRLGSVRVAAVDGPSGSGKSTLADAMVAESRARGVVTGLVRSDHFATWTEPASWWHRLEHEVLVPLRAGRAGGYRPVEWTVSGPRLGGPVRVEVPEVLVLEGVTTGRRAAAGLLCLLVWVCWGDEGHRRERAVARDGESIRVPLLGWQRFERAWFAEDRPWERADVLLTDGGPPGLQATADHHCE</sequence>
<dbReference type="AlphaFoldDB" id="A0A221VWJ1"/>
<feature type="compositionally biased region" description="Basic and acidic residues" evidence="1">
    <location>
        <begin position="1"/>
        <end position="21"/>
    </location>
</feature>
<proteinExistence type="predicted"/>
<evidence type="ECO:0000256" key="1">
    <source>
        <dbReference type="SAM" id="MobiDB-lite"/>
    </source>
</evidence>
<dbReference type="KEGG" id="ahg:AHOG_01005"/>
<protein>
    <recommendedName>
        <fullName evidence="4">(d)CMP kinase</fullName>
    </recommendedName>
</protein>
<accession>A0A221VWJ1</accession>
<gene>
    <name evidence="2" type="ORF">AHOG_01005</name>
</gene>
<dbReference type="Gene3D" id="3.40.50.300">
    <property type="entry name" value="P-loop containing nucleotide triphosphate hydrolases"/>
    <property type="match status" value="1"/>
</dbReference>
<evidence type="ECO:0000313" key="3">
    <source>
        <dbReference type="Proteomes" id="UP000204221"/>
    </source>
</evidence>
<name>A0A221VWJ1_9PSEU</name>
<keyword evidence="3" id="KW-1185">Reference proteome</keyword>
<organism evidence="2 3">
    <name type="scientific">Actinoalloteichus hoggarensis</name>
    <dbReference type="NCBI Taxonomy" id="1470176"/>
    <lineage>
        <taxon>Bacteria</taxon>
        <taxon>Bacillati</taxon>
        <taxon>Actinomycetota</taxon>
        <taxon>Actinomycetes</taxon>
        <taxon>Pseudonocardiales</taxon>
        <taxon>Pseudonocardiaceae</taxon>
        <taxon>Actinoalloteichus</taxon>
    </lineage>
</organism>
<reference evidence="2 3" key="1">
    <citation type="submission" date="2017-07" db="EMBL/GenBank/DDBJ databases">
        <title>Complete genome sequence of Actinoalloteichus hoggarensis DSM 45943, type strain of Actinoalloteichus hoggarensis.</title>
        <authorList>
            <person name="Ruckert C."/>
            <person name="Nouioui I."/>
            <person name="Willmese J."/>
            <person name="van Wezel G."/>
            <person name="Klenk H.-P."/>
            <person name="Kalinowski J."/>
            <person name="Zotchev S.B."/>
        </authorList>
    </citation>
    <scope>NUCLEOTIDE SEQUENCE [LARGE SCALE GENOMIC DNA]</scope>
    <source>
        <strain evidence="2 3">DSM 45943</strain>
    </source>
</reference>